<dbReference type="EMBL" id="JAOPHQ010001761">
    <property type="protein sequence ID" value="KAK0149417.1"/>
    <property type="molecule type" value="Genomic_DNA"/>
</dbReference>
<dbReference type="AlphaFoldDB" id="A0AA47N0H0"/>
<evidence type="ECO:0000256" key="10">
    <source>
        <dbReference type="ARBA" id="ARBA00023242"/>
    </source>
</evidence>
<dbReference type="EC" id="3.1.11.2" evidence="4"/>
<evidence type="ECO:0000313" key="16">
    <source>
        <dbReference type="Proteomes" id="UP001174136"/>
    </source>
</evidence>
<sequence length="652" mass="71388">MGLTLLIYLRQMVHPLPALKDLVPQDCVFHNSCILKVEAIRNNEAYHIEALLSKSEEAALLVGSLVVSRFWHGTLLATSVMLCSFAVVPECCVVSLTQSPHLGFAPGVLSLHFLDVLWGFHHFLCLGPLRTICRPNWRSPGLGRRKLTPTLRRRGYWLSCDIVNANSGSVVYTGVTDYITTCACPRRVHQSCPKPILSWAAGRTKSLLVRGSVPVLAPVAPGAGGGMATWKRASLDLSACLELQSLQHGLDERFCAGATFLTQMDCVVTGGNVKVLAKAIHSLSRIGDELYLEPQEDGLTLRSVNSSRSAYACFLFAPLFFSRYAIPSGHGFRCKMAIKSVQAVFRSLASLEKTVEKCHIELDGDKNRLTFTLHCKHGLLKTHNLSFQDSESLQAVFDKDSSTNVLKAQPRVLADTVLNFPPSLEEVTVTVSDERVWFRNHVDQEAEPSKAMLTELCLSSDEFDHFAVRAQTSVTFCLKELRGLLVFAESTGLPISMYFDEPGSPVVLSVTDSVLDGNFVLATLSDEPCVRQKNPQRAGTSPPPSDDFMNDELESCLIAMDNSMAPGPSVTEAVLAVLPRDAVSPPAKADPRRTTNSEPEEESGEEEEDPGRPPNKKFRSLFFGSVYPTGSPLSNRTMASQKVLASDSEDDT</sequence>
<keyword evidence="5" id="KW-0597">Phosphoprotein</keyword>
<dbReference type="GO" id="GO:0031573">
    <property type="term" value="P:mitotic intra-S DNA damage checkpoint signaling"/>
    <property type="evidence" value="ECO:0007669"/>
    <property type="project" value="TreeGrafter"/>
</dbReference>
<dbReference type="InterPro" id="IPR007268">
    <property type="entry name" value="Rad9/Ddc1"/>
</dbReference>
<dbReference type="PANTHER" id="PTHR15237">
    <property type="entry name" value="DNA REPAIR PROTEIN RAD9"/>
    <property type="match status" value="1"/>
</dbReference>
<comment type="similarity">
    <text evidence="3">Belongs to the rad9 family.</text>
</comment>
<dbReference type="GO" id="GO:0000076">
    <property type="term" value="P:DNA replication checkpoint signaling"/>
    <property type="evidence" value="ECO:0007669"/>
    <property type="project" value="TreeGrafter"/>
</dbReference>
<dbReference type="GO" id="GO:0030896">
    <property type="term" value="C:checkpoint clamp complex"/>
    <property type="evidence" value="ECO:0007669"/>
    <property type="project" value="InterPro"/>
</dbReference>
<keyword evidence="16" id="KW-1185">Reference proteome</keyword>
<evidence type="ECO:0000256" key="8">
    <source>
        <dbReference type="ARBA" id="ARBA00022801"/>
    </source>
</evidence>
<evidence type="ECO:0000256" key="12">
    <source>
        <dbReference type="ARBA" id="ARBA00069752"/>
    </source>
</evidence>
<evidence type="ECO:0000256" key="2">
    <source>
        <dbReference type="ARBA" id="ARBA00004123"/>
    </source>
</evidence>
<feature type="region of interest" description="Disordered" evidence="14">
    <location>
        <begin position="531"/>
        <end position="550"/>
    </location>
</feature>
<protein>
    <recommendedName>
        <fullName evidence="12">Cell cycle checkpoint control protein RAD9A</fullName>
        <ecNumber evidence="4">3.1.11.2</ecNumber>
    </recommendedName>
    <alternativeName>
        <fullName evidence="13">DNA repair exonuclease rad9 homolog A</fullName>
    </alternativeName>
</protein>
<feature type="compositionally biased region" description="Polar residues" evidence="14">
    <location>
        <begin position="631"/>
        <end position="640"/>
    </location>
</feature>
<name>A0AA47N0H0_MERPO</name>
<dbReference type="Gene3D" id="3.70.10.10">
    <property type="match status" value="1"/>
</dbReference>
<dbReference type="PANTHER" id="PTHR15237:SF1">
    <property type="entry name" value="CELL CYCLE CHECKPOINT CONTROL PROTEIN RAD9A"/>
    <property type="match status" value="1"/>
</dbReference>
<proteinExistence type="inferred from homology"/>
<keyword evidence="10" id="KW-0539">Nucleus</keyword>
<reference evidence="15" key="1">
    <citation type="journal article" date="2023" name="Front. Mar. Sci.">
        <title>A new Merluccius polli reference genome to investigate the effects of global change in West African waters.</title>
        <authorList>
            <person name="Mateo J.L."/>
            <person name="Blanco-Fernandez C."/>
            <person name="Garcia-Vazquez E."/>
            <person name="Machado-Schiaffino G."/>
        </authorList>
    </citation>
    <scope>NUCLEOTIDE SEQUENCE</scope>
    <source>
        <strain evidence="15">C29</strain>
        <tissue evidence="15">Fin</tissue>
    </source>
</reference>
<keyword evidence="8" id="KW-0378">Hydrolase</keyword>
<evidence type="ECO:0000256" key="9">
    <source>
        <dbReference type="ARBA" id="ARBA00022839"/>
    </source>
</evidence>
<evidence type="ECO:0000256" key="13">
    <source>
        <dbReference type="ARBA" id="ARBA00079896"/>
    </source>
</evidence>
<dbReference type="Proteomes" id="UP001174136">
    <property type="component" value="Unassembled WGS sequence"/>
</dbReference>
<comment type="subcellular location">
    <subcellularLocation>
        <location evidence="2">Nucleus</location>
    </subcellularLocation>
</comment>
<dbReference type="Pfam" id="PF04139">
    <property type="entry name" value="Rad9"/>
    <property type="match status" value="1"/>
</dbReference>
<dbReference type="CDD" id="cd00577">
    <property type="entry name" value="PCNA"/>
    <property type="match status" value="1"/>
</dbReference>
<gene>
    <name evidence="15" type="primary">RAD9A</name>
    <name evidence="15" type="ORF">N1851_009851</name>
</gene>
<feature type="compositionally biased region" description="Acidic residues" evidence="14">
    <location>
        <begin position="598"/>
        <end position="609"/>
    </location>
</feature>
<evidence type="ECO:0000256" key="5">
    <source>
        <dbReference type="ARBA" id="ARBA00022553"/>
    </source>
</evidence>
<evidence type="ECO:0000256" key="3">
    <source>
        <dbReference type="ARBA" id="ARBA00008494"/>
    </source>
</evidence>
<accession>A0AA47N0H0</accession>
<evidence type="ECO:0000256" key="7">
    <source>
        <dbReference type="ARBA" id="ARBA00022763"/>
    </source>
</evidence>
<evidence type="ECO:0000256" key="11">
    <source>
        <dbReference type="ARBA" id="ARBA00059283"/>
    </source>
</evidence>
<keyword evidence="7" id="KW-0227">DNA damage</keyword>
<dbReference type="SUPFAM" id="SSF55979">
    <property type="entry name" value="DNA clamp"/>
    <property type="match status" value="1"/>
</dbReference>
<evidence type="ECO:0000256" key="6">
    <source>
        <dbReference type="ARBA" id="ARBA00022722"/>
    </source>
</evidence>
<comment type="catalytic activity">
    <reaction evidence="1">
        <text>Exonucleolytic cleavage in the 3'- to 5'-direction to yield nucleoside 5'-phosphates.</text>
        <dbReference type="EC" id="3.1.11.2"/>
    </reaction>
</comment>
<evidence type="ECO:0000313" key="15">
    <source>
        <dbReference type="EMBL" id="KAK0149417.1"/>
    </source>
</evidence>
<dbReference type="GO" id="GO:0006281">
    <property type="term" value="P:DNA repair"/>
    <property type="evidence" value="ECO:0007669"/>
    <property type="project" value="TreeGrafter"/>
</dbReference>
<comment type="caution">
    <text evidence="15">The sequence shown here is derived from an EMBL/GenBank/DDBJ whole genome shotgun (WGS) entry which is preliminary data.</text>
</comment>
<keyword evidence="9" id="KW-0269">Exonuclease</keyword>
<dbReference type="FunFam" id="3.70.10.10:FF:000005">
    <property type="entry name" value="Cell cycle checkpoint control protein"/>
    <property type="match status" value="1"/>
</dbReference>
<organism evidence="15 16">
    <name type="scientific">Merluccius polli</name>
    <name type="common">Benguela hake</name>
    <name type="synonym">Merluccius cadenati</name>
    <dbReference type="NCBI Taxonomy" id="89951"/>
    <lineage>
        <taxon>Eukaryota</taxon>
        <taxon>Metazoa</taxon>
        <taxon>Chordata</taxon>
        <taxon>Craniata</taxon>
        <taxon>Vertebrata</taxon>
        <taxon>Euteleostomi</taxon>
        <taxon>Actinopterygii</taxon>
        <taxon>Neopterygii</taxon>
        <taxon>Teleostei</taxon>
        <taxon>Neoteleostei</taxon>
        <taxon>Acanthomorphata</taxon>
        <taxon>Zeiogadaria</taxon>
        <taxon>Gadariae</taxon>
        <taxon>Gadiformes</taxon>
        <taxon>Gadoidei</taxon>
        <taxon>Merlucciidae</taxon>
        <taxon>Merluccius</taxon>
    </lineage>
</organism>
<dbReference type="GO" id="GO:0008311">
    <property type="term" value="F:double-stranded DNA 3'-5' DNA exonuclease activity"/>
    <property type="evidence" value="ECO:0007669"/>
    <property type="project" value="UniProtKB-EC"/>
</dbReference>
<evidence type="ECO:0000256" key="14">
    <source>
        <dbReference type="SAM" id="MobiDB-lite"/>
    </source>
</evidence>
<keyword evidence="6" id="KW-0540">Nuclease</keyword>
<comment type="function">
    <text evidence="11">Component of the 9-1-1 cell-cycle checkpoint response complex that plays a major role in DNA repair. The 9-1-1 complex is recruited to DNA lesion upon damage by the RAD17-replication factor C (RFC) clamp loader complex. Acts then as a sliding clamp platform on DNA for several proteins involved in long-patch base excision repair (LP-BER). The 9-1-1 complex stimulates DNA polymerase beta (POLB) activity by increasing its affinity for the 3'-OH end of the primer-template and stabilizes POLB to those sites where LP-BER proceeds; endonuclease FEN1 cleavage activity on substrates with double, nick, or gap flaps of distinct sequences and lengths; and DNA ligase I (LIG1) on long-patch base excision repair substrates. The 9-1-1 complex is necessary for the recruitment of RHNO1 to sites of double-stranded breaks (DSB) occurring during the S phase. RAD9A possesses 3'-&gt;5' double stranded DNA exonuclease activity.</text>
</comment>
<dbReference type="GO" id="GO:0071479">
    <property type="term" value="P:cellular response to ionizing radiation"/>
    <property type="evidence" value="ECO:0007669"/>
    <property type="project" value="TreeGrafter"/>
</dbReference>
<dbReference type="InterPro" id="IPR046938">
    <property type="entry name" value="DNA_clamp_sf"/>
</dbReference>
<feature type="region of interest" description="Disordered" evidence="14">
    <location>
        <begin position="582"/>
        <end position="652"/>
    </location>
</feature>
<evidence type="ECO:0000256" key="1">
    <source>
        <dbReference type="ARBA" id="ARBA00000493"/>
    </source>
</evidence>
<evidence type="ECO:0000256" key="4">
    <source>
        <dbReference type="ARBA" id="ARBA00012115"/>
    </source>
</evidence>